<sequence length="278" mass="28978">MSESSNPDPVRAPRVLAIDLSNQQIKLSGGGEGVGRCPTPKQDPAAMRGLVESWLFETRYDAVAVASVVPDLKQVVERVVKIHGLPLIEANHETASALGMMDFSHYAGVATLGDDRVANIIAACDGAENEAVVAFDLGTATTVDVAVFTDEGYRYLGGSIAPGVNALGTYLGTMTSQLPTVDPAEIDDAETPAIGTSTRGAISAALLYGYPGMIAGILEATLAELATDNVRVVVTGGAADLFCWDAWPEAERDPSLTVRGVELLGMAGIRMDAVSVND</sequence>
<dbReference type="EC" id="2.7.1.33" evidence="6 16"/>
<dbReference type="GO" id="GO:0046872">
    <property type="term" value="F:metal ion binding"/>
    <property type="evidence" value="ECO:0007669"/>
    <property type="project" value="UniProtKB-KW"/>
</dbReference>
<evidence type="ECO:0000256" key="12">
    <source>
        <dbReference type="ARBA" id="ARBA00022958"/>
    </source>
</evidence>
<dbReference type="PANTHER" id="PTHR34265:SF1">
    <property type="entry name" value="TYPE III PANTOTHENATE KINASE"/>
    <property type="match status" value="1"/>
</dbReference>
<dbReference type="GO" id="GO:0004594">
    <property type="term" value="F:pantothenate kinase activity"/>
    <property type="evidence" value="ECO:0007669"/>
    <property type="project" value="UniProtKB-UniRule"/>
</dbReference>
<evidence type="ECO:0000256" key="14">
    <source>
        <dbReference type="ARBA" id="ARBA00038036"/>
    </source>
</evidence>
<evidence type="ECO:0000256" key="1">
    <source>
        <dbReference type="ARBA" id="ARBA00001206"/>
    </source>
</evidence>
<evidence type="ECO:0000256" key="10">
    <source>
        <dbReference type="ARBA" id="ARBA00022777"/>
    </source>
</evidence>
<name>A0A6B3L6B1_9BACT</name>
<dbReference type="InterPro" id="IPR004619">
    <property type="entry name" value="Type_III_PanK"/>
</dbReference>
<evidence type="ECO:0000313" key="17">
    <source>
        <dbReference type="EMBL" id="QQL45415.1"/>
    </source>
</evidence>
<keyword evidence="9 16" id="KW-0547">Nucleotide-binding</keyword>
<keyword evidence="7 16" id="KW-0963">Cytoplasm</keyword>
<comment type="subunit">
    <text evidence="5 16">Homodimer.</text>
</comment>
<dbReference type="Pfam" id="PF03309">
    <property type="entry name" value="Pan_kinase"/>
    <property type="match status" value="1"/>
</dbReference>
<feature type="binding site" evidence="16">
    <location>
        <position position="198"/>
    </location>
    <ligand>
        <name>substrate</name>
    </ligand>
</feature>
<protein>
    <recommendedName>
        <fullName evidence="15 16">Type III pantothenate kinase</fullName>
        <ecNumber evidence="6 16">2.7.1.33</ecNumber>
    </recommendedName>
    <alternativeName>
        <fullName evidence="16">PanK-III</fullName>
    </alternativeName>
    <alternativeName>
        <fullName evidence="16">Pantothenic acid kinase</fullName>
    </alternativeName>
</protein>
<keyword evidence="16" id="KW-0479">Metal-binding</keyword>
<feature type="binding site" evidence="16">
    <location>
        <begin position="113"/>
        <end position="116"/>
    </location>
    <ligand>
        <name>substrate</name>
    </ligand>
</feature>
<feature type="binding site" evidence="16">
    <location>
        <begin position="19"/>
        <end position="26"/>
    </location>
    <ligand>
        <name>ATP</name>
        <dbReference type="ChEBI" id="CHEBI:30616"/>
    </ligand>
</feature>
<comment type="subcellular location">
    <subcellularLocation>
        <location evidence="3 16">Cytoplasm</location>
    </subcellularLocation>
</comment>
<evidence type="ECO:0000256" key="2">
    <source>
        <dbReference type="ARBA" id="ARBA00001958"/>
    </source>
</evidence>
<evidence type="ECO:0000256" key="6">
    <source>
        <dbReference type="ARBA" id="ARBA00012102"/>
    </source>
</evidence>
<comment type="pathway">
    <text evidence="4 16">Cofactor biosynthesis; coenzyme A biosynthesis; CoA from (R)-pantothenate: step 1/5.</text>
</comment>
<comment type="cofactor">
    <cofactor evidence="16">
        <name>NH4(+)</name>
        <dbReference type="ChEBI" id="CHEBI:28938"/>
    </cofactor>
    <cofactor evidence="16">
        <name>K(+)</name>
        <dbReference type="ChEBI" id="CHEBI:29103"/>
    </cofactor>
    <text evidence="16">A monovalent cation. Ammonium or potassium.</text>
</comment>
<keyword evidence="11 16" id="KW-0067">ATP-binding</keyword>
<dbReference type="AlphaFoldDB" id="A0A6B3L6B1"/>
<evidence type="ECO:0000256" key="15">
    <source>
        <dbReference type="ARBA" id="ARBA00040883"/>
    </source>
</evidence>
<evidence type="ECO:0000256" key="5">
    <source>
        <dbReference type="ARBA" id="ARBA00011738"/>
    </source>
</evidence>
<dbReference type="GO" id="GO:0015937">
    <property type="term" value="P:coenzyme A biosynthetic process"/>
    <property type="evidence" value="ECO:0007669"/>
    <property type="project" value="UniProtKB-UniRule"/>
</dbReference>
<dbReference type="GO" id="GO:0005737">
    <property type="term" value="C:cytoplasm"/>
    <property type="evidence" value="ECO:0007669"/>
    <property type="project" value="UniProtKB-SubCell"/>
</dbReference>
<feature type="active site" description="Proton acceptor" evidence="16">
    <location>
        <position position="115"/>
    </location>
</feature>
<organism evidence="17 18">
    <name type="scientific">Sulfuriroseicoccus oceanibius</name>
    <dbReference type="NCBI Taxonomy" id="2707525"/>
    <lineage>
        <taxon>Bacteria</taxon>
        <taxon>Pseudomonadati</taxon>
        <taxon>Verrucomicrobiota</taxon>
        <taxon>Verrucomicrobiia</taxon>
        <taxon>Verrucomicrobiales</taxon>
        <taxon>Verrucomicrobiaceae</taxon>
        <taxon>Sulfuriroseicoccus</taxon>
    </lineage>
</organism>
<dbReference type="SUPFAM" id="SSF53067">
    <property type="entry name" value="Actin-like ATPase domain"/>
    <property type="match status" value="1"/>
</dbReference>
<dbReference type="Gene3D" id="3.30.420.40">
    <property type="match status" value="2"/>
</dbReference>
<comment type="cofactor">
    <cofactor evidence="2">
        <name>K(+)</name>
        <dbReference type="ChEBI" id="CHEBI:29103"/>
    </cofactor>
</comment>
<dbReference type="PANTHER" id="PTHR34265">
    <property type="entry name" value="TYPE III PANTOTHENATE KINASE"/>
    <property type="match status" value="1"/>
</dbReference>
<evidence type="ECO:0000256" key="16">
    <source>
        <dbReference type="HAMAP-Rule" id="MF_01274"/>
    </source>
</evidence>
<keyword evidence="8 16" id="KW-0808">Transferase</keyword>
<dbReference type="EMBL" id="CP066776">
    <property type="protein sequence ID" value="QQL45415.1"/>
    <property type="molecule type" value="Genomic_DNA"/>
</dbReference>
<comment type="caution">
    <text evidence="16">Lacks conserved residue(s) required for the propagation of feature annotation.</text>
</comment>
<comment type="function">
    <text evidence="16">Catalyzes the phosphorylation of pantothenate (Pan), the first step in CoA biosynthesis.</text>
</comment>
<gene>
    <name evidence="16" type="primary">coaX</name>
    <name evidence="17" type="ORF">G3M56_002150</name>
</gene>
<keyword evidence="12 16" id="KW-0630">Potassium</keyword>
<dbReference type="UniPathway" id="UPA00241">
    <property type="reaction ID" value="UER00352"/>
</dbReference>
<evidence type="ECO:0000256" key="9">
    <source>
        <dbReference type="ARBA" id="ARBA00022741"/>
    </source>
</evidence>
<dbReference type="Proteomes" id="UP000475117">
    <property type="component" value="Chromosome"/>
</dbReference>
<comment type="catalytic activity">
    <reaction evidence="1 16">
        <text>(R)-pantothenate + ATP = (R)-4'-phosphopantothenate + ADP + H(+)</text>
        <dbReference type="Rhea" id="RHEA:16373"/>
        <dbReference type="ChEBI" id="CHEBI:10986"/>
        <dbReference type="ChEBI" id="CHEBI:15378"/>
        <dbReference type="ChEBI" id="CHEBI:29032"/>
        <dbReference type="ChEBI" id="CHEBI:30616"/>
        <dbReference type="ChEBI" id="CHEBI:456216"/>
        <dbReference type="EC" id="2.7.1.33"/>
    </reaction>
</comment>
<evidence type="ECO:0000256" key="3">
    <source>
        <dbReference type="ARBA" id="ARBA00004496"/>
    </source>
</evidence>
<keyword evidence="18" id="KW-1185">Reference proteome</keyword>
<evidence type="ECO:0000313" key="18">
    <source>
        <dbReference type="Proteomes" id="UP000475117"/>
    </source>
</evidence>
<proteinExistence type="inferred from homology"/>
<evidence type="ECO:0000256" key="7">
    <source>
        <dbReference type="ARBA" id="ARBA00022490"/>
    </source>
</evidence>
<dbReference type="NCBIfam" id="TIGR00671">
    <property type="entry name" value="baf"/>
    <property type="match status" value="1"/>
</dbReference>
<comment type="similarity">
    <text evidence="14 16">Belongs to the type III pantothenate kinase family.</text>
</comment>
<dbReference type="KEGG" id="soa:G3M56_002150"/>
<reference evidence="17 18" key="1">
    <citation type="submission" date="2020-12" db="EMBL/GenBank/DDBJ databases">
        <title>Sulforoseuscoccus oceanibium gen. nov., sp. nov., a representative of the phylum Verrucomicrobia with special cytoplasmic membrane, and proposal of Sulforoseuscoccusaceae fam. nov.</title>
        <authorList>
            <person name="Xi F."/>
        </authorList>
    </citation>
    <scope>NUCLEOTIDE SEQUENCE [LARGE SCALE GENOMIC DNA]</scope>
    <source>
        <strain evidence="17 18">T37</strain>
    </source>
</reference>
<evidence type="ECO:0000256" key="11">
    <source>
        <dbReference type="ARBA" id="ARBA00022840"/>
    </source>
</evidence>
<dbReference type="HAMAP" id="MF_01274">
    <property type="entry name" value="Pantothen_kinase_3"/>
    <property type="match status" value="1"/>
</dbReference>
<feature type="binding site" evidence="16">
    <location>
        <position position="139"/>
    </location>
    <ligand>
        <name>ATP</name>
        <dbReference type="ChEBI" id="CHEBI:30616"/>
    </ligand>
</feature>
<keyword evidence="10 16" id="KW-0418">Kinase</keyword>
<feature type="binding site" evidence="16">
    <location>
        <position position="136"/>
    </location>
    <ligand>
        <name>K(+)</name>
        <dbReference type="ChEBI" id="CHEBI:29103"/>
    </ligand>
</feature>
<dbReference type="RefSeq" id="WP_164365184.1">
    <property type="nucleotide sequence ID" value="NZ_CP066776.1"/>
</dbReference>
<keyword evidence="13 16" id="KW-0173">Coenzyme A biosynthesis</keyword>
<evidence type="ECO:0000256" key="8">
    <source>
        <dbReference type="ARBA" id="ARBA00022679"/>
    </source>
</evidence>
<evidence type="ECO:0000256" key="4">
    <source>
        <dbReference type="ARBA" id="ARBA00005225"/>
    </source>
</evidence>
<accession>A0A6B3L6B1</accession>
<evidence type="ECO:0000256" key="13">
    <source>
        <dbReference type="ARBA" id="ARBA00022993"/>
    </source>
</evidence>
<dbReference type="InterPro" id="IPR043129">
    <property type="entry name" value="ATPase_NBD"/>
</dbReference>
<dbReference type="GO" id="GO:0005524">
    <property type="term" value="F:ATP binding"/>
    <property type="evidence" value="ECO:0007669"/>
    <property type="project" value="UniProtKB-UniRule"/>
</dbReference>
<dbReference type="CDD" id="cd24015">
    <property type="entry name" value="ASKHA_NBD_PanK-III"/>
    <property type="match status" value="1"/>
</dbReference>